<dbReference type="GO" id="GO:0005634">
    <property type="term" value="C:nucleus"/>
    <property type="evidence" value="ECO:0007669"/>
    <property type="project" value="TreeGrafter"/>
</dbReference>
<protein>
    <recommendedName>
        <fullName evidence="1">Smr domain-containing protein</fullName>
    </recommendedName>
</protein>
<evidence type="ECO:0000313" key="3">
    <source>
        <dbReference type="Proteomes" id="UP000625711"/>
    </source>
</evidence>
<dbReference type="SMART" id="SM00463">
    <property type="entry name" value="SMR"/>
    <property type="match status" value="1"/>
</dbReference>
<dbReference type="InterPro" id="IPR036063">
    <property type="entry name" value="Smr_dom_sf"/>
</dbReference>
<dbReference type="AlphaFoldDB" id="A0A834I129"/>
<evidence type="ECO:0000259" key="1">
    <source>
        <dbReference type="PROSITE" id="PS50828"/>
    </source>
</evidence>
<proteinExistence type="predicted"/>
<sequence>MYYKNPEEFVVLYLDESLLNDLLEKYGEPAFTYQDKIRRMAQIPTKLFDFCIDSLYQEIEALIAEYMRKFERSLVKEPEQPSLCCEASTENNKQKKKKKKKKRAKKFNDITPDQLALEMAHDKLIENFPSLDKNLLLELLKCQKNNYEKTIDILLLLCGHCRNRKNSIDIIKKPPLTKDLLNKIENDFLAYKDEMVTKKPSGQEYRKQVDTYLKNQKSLYKEASKYKQEGLVKVAQFYSNLANKQALYYKRVIAQVVSIFLKVNSKGLPTNLLNLHYLRLNEAKKLVDEFLDNHINYLRKNSDKTKHELNIITGRGKHSPGGIPVLRPAIWNYLKKRALKIRLINQGSIRVHITANSKLTNELSQIS</sequence>
<dbReference type="InterPro" id="IPR052772">
    <property type="entry name" value="Endo/PolyKinase_Domain-Protein"/>
</dbReference>
<dbReference type="PANTHER" id="PTHR46535:SF1">
    <property type="entry name" value="NEDD4-BINDING PROTEIN 2"/>
    <property type="match status" value="1"/>
</dbReference>
<dbReference type="PANTHER" id="PTHR46535">
    <property type="entry name" value="NEDD4-BINDING PROTEIN 2"/>
    <property type="match status" value="1"/>
</dbReference>
<evidence type="ECO:0000313" key="2">
    <source>
        <dbReference type="EMBL" id="KAF7268930.1"/>
    </source>
</evidence>
<accession>A0A834I129</accession>
<dbReference type="Pfam" id="PF01713">
    <property type="entry name" value="Smr"/>
    <property type="match status" value="1"/>
</dbReference>
<gene>
    <name evidence="2" type="ORF">GWI33_018029</name>
</gene>
<dbReference type="InterPro" id="IPR002625">
    <property type="entry name" value="Smr_dom"/>
</dbReference>
<dbReference type="SUPFAM" id="SSF160443">
    <property type="entry name" value="SMR domain-like"/>
    <property type="match status" value="1"/>
</dbReference>
<comment type="caution">
    <text evidence="2">The sequence shown here is derived from an EMBL/GenBank/DDBJ whole genome shotgun (WGS) entry which is preliminary data.</text>
</comment>
<feature type="domain" description="Smr" evidence="1">
    <location>
        <begin position="273"/>
        <end position="354"/>
    </location>
</feature>
<organism evidence="2 3">
    <name type="scientific">Rhynchophorus ferrugineus</name>
    <name type="common">Red palm weevil</name>
    <name type="synonym">Curculio ferrugineus</name>
    <dbReference type="NCBI Taxonomy" id="354439"/>
    <lineage>
        <taxon>Eukaryota</taxon>
        <taxon>Metazoa</taxon>
        <taxon>Ecdysozoa</taxon>
        <taxon>Arthropoda</taxon>
        <taxon>Hexapoda</taxon>
        <taxon>Insecta</taxon>
        <taxon>Pterygota</taxon>
        <taxon>Neoptera</taxon>
        <taxon>Endopterygota</taxon>
        <taxon>Coleoptera</taxon>
        <taxon>Polyphaga</taxon>
        <taxon>Cucujiformia</taxon>
        <taxon>Curculionidae</taxon>
        <taxon>Dryophthorinae</taxon>
        <taxon>Rhynchophorus</taxon>
    </lineage>
</organism>
<dbReference type="OrthoDB" id="3231855at2759"/>
<dbReference type="EMBL" id="JAACXV010014293">
    <property type="protein sequence ID" value="KAF7268930.1"/>
    <property type="molecule type" value="Genomic_DNA"/>
</dbReference>
<dbReference type="GO" id="GO:0004519">
    <property type="term" value="F:endonuclease activity"/>
    <property type="evidence" value="ECO:0007669"/>
    <property type="project" value="TreeGrafter"/>
</dbReference>
<keyword evidence="3" id="KW-1185">Reference proteome</keyword>
<name>A0A834I129_RHYFE</name>
<reference evidence="2" key="1">
    <citation type="submission" date="2020-08" db="EMBL/GenBank/DDBJ databases">
        <title>Genome sequencing and assembly of the red palm weevil Rhynchophorus ferrugineus.</title>
        <authorList>
            <person name="Dias G.B."/>
            <person name="Bergman C.M."/>
            <person name="Manee M."/>
        </authorList>
    </citation>
    <scope>NUCLEOTIDE SEQUENCE</scope>
    <source>
        <strain evidence="2">AA-2017</strain>
        <tissue evidence="2">Whole larva</tissue>
    </source>
</reference>
<dbReference type="Proteomes" id="UP000625711">
    <property type="component" value="Unassembled WGS sequence"/>
</dbReference>
<dbReference type="Gene3D" id="3.30.1370.110">
    <property type="match status" value="1"/>
</dbReference>
<dbReference type="PROSITE" id="PS50828">
    <property type="entry name" value="SMR"/>
    <property type="match status" value="1"/>
</dbReference>